<name>A0A8J3AJF6_9BACI</name>
<evidence type="ECO:0000259" key="4">
    <source>
        <dbReference type="Pfam" id="PF02894"/>
    </source>
</evidence>
<dbReference type="Gene3D" id="3.30.360.10">
    <property type="entry name" value="Dihydrodipicolinate Reductase, domain 2"/>
    <property type="match status" value="1"/>
</dbReference>
<reference evidence="6" key="1">
    <citation type="journal article" date="2019" name="Int. J. Syst. Evol. Microbiol.">
        <title>The Global Catalogue of Microorganisms (GCM) 10K type strain sequencing project: providing services to taxonomists for standard genome sequencing and annotation.</title>
        <authorList>
            <consortium name="The Broad Institute Genomics Platform"/>
            <consortium name="The Broad Institute Genome Sequencing Center for Infectious Disease"/>
            <person name="Wu L."/>
            <person name="Ma J."/>
        </authorList>
    </citation>
    <scope>NUCLEOTIDE SEQUENCE [LARGE SCALE GENOMIC DNA]</scope>
    <source>
        <strain evidence="6">CGMCC 1.14993</strain>
    </source>
</reference>
<dbReference type="Pfam" id="PF02894">
    <property type="entry name" value="GFO_IDH_MocA_C"/>
    <property type="match status" value="1"/>
</dbReference>
<dbReference type="InterPro" id="IPR000683">
    <property type="entry name" value="Gfo/Idh/MocA-like_OxRdtase_N"/>
</dbReference>
<gene>
    <name evidence="5" type="ORF">GCM10007380_07950</name>
</gene>
<protein>
    <recommendedName>
        <fullName evidence="7">Gfo/Idh/MocA family oxidoreductase</fullName>
    </recommendedName>
</protein>
<dbReference type="GO" id="GO:0000166">
    <property type="term" value="F:nucleotide binding"/>
    <property type="evidence" value="ECO:0007669"/>
    <property type="project" value="InterPro"/>
</dbReference>
<dbReference type="Gene3D" id="3.40.50.720">
    <property type="entry name" value="NAD(P)-binding Rossmann-like Domain"/>
    <property type="match status" value="1"/>
</dbReference>
<sequence length="315" mass="35095">MIKVGIIGLGAIGQRLIPLFLNHPEIKIVAICDSLNERLNEIANQLENVHTFTNHKEMLSDSELDLVYVTVPPKFHHTVVSDVIDKGINVLCEKPLANSTEEALSLYHQAKEKGILHAMNFPLNYNGGSKTFAALIKDGYVGKLRRIELKMHFPNWPRPWQQNEWVATKEQGGYVLEVGVHFIQQIQKIFGDMKVIHKNIQYPEDPKASEIGIIANLELSDKTPILINGLSQIAGIEEIKFTAYGTEGTLSLVNWADVEGAKIGDPIQKIETDDSLKDSLINNVVKALKGEEAIIIDFAKGYEAQVVLEALRGEQ</sequence>
<evidence type="ECO:0000256" key="1">
    <source>
        <dbReference type="ARBA" id="ARBA00010928"/>
    </source>
</evidence>
<feature type="domain" description="Gfo/Idh/MocA-like oxidoreductase C-terminal" evidence="4">
    <location>
        <begin position="135"/>
        <end position="311"/>
    </location>
</feature>
<feature type="domain" description="Gfo/Idh/MocA-like oxidoreductase N-terminal" evidence="3">
    <location>
        <begin position="2"/>
        <end position="117"/>
    </location>
</feature>
<dbReference type="InterPro" id="IPR004104">
    <property type="entry name" value="Gfo/Idh/MocA-like_OxRdtase_C"/>
</dbReference>
<dbReference type="Pfam" id="PF01408">
    <property type="entry name" value="GFO_IDH_MocA"/>
    <property type="match status" value="1"/>
</dbReference>
<dbReference type="Proteomes" id="UP000626244">
    <property type="component" value="Unassembled WGS sequence"/>
</dbReference>
<comment type="similarity">
    <text evidence="1">Belongs to the Gfo/Idh/MocA family.</text>
</comment>
<proteinExistence type="inferred from homology"/>
<organism evidence="5 6">
    <name type="scientific">Gottfriedia solisilvae</name>
    <dbReference type="NCBI Taxonomy" id="1516104"/>
    <lineage>
        <taxon>Bacteria</taxon>
        <taxon>Bacillati</taxon>
        <taxon>Bacillota</taxon>
        <taxon>Bacilli</taxon>
        <taxon>Bacillales</taxon>
        <taxon>Bacillaceae</taxon>
        <taxon>Gottfriedia</taxon>
    </lineage>
</organism>
<dbReference type="OrthoDB" id="9815825at2"/>
<dbReference type="RefSeq" id="WP_087999044.1">
    <property type="nucleotide sequence ID" value="NZ_BMHB01000001.1"/>
</dbReference>
<accession>A0A8J3AJF6</accession>
<dbReference type="SUPFAM" id="SSF51735">
    <property type="entry name" value="NAD(P)-binding Rossmann-fold domains"/>
    <property type="match status" value="1"/>
</dbReference>
<dbReference type="InterPro" id="IPR050463">
    <property type="entry name" value="Gfo/Idh/MocA_oxidrdct_glycsds"/>
</dbReference>
<evidence type="ECO:0000256" key="2">
    <source>
        <dbReference type="ARBA" id="ARBA00023002"/>
    </source>
</evidence>
<dbReference type="EMBL" id="BMHB01000001">
    <property type="protein sequence ID" value="GGI11460.1"/>
    <property type="molecule type" value="Genomic_DNA"/>
</dbReference>
<dbReference type="SUPFAM" id="SSF55347">
    <property type="entry name" value="Glyceraldehyde-3-phosphate dehydrogenase-like, C-terminal domain"/>
    <property type="match status" value="1"/>
</dbReference>
<comment type="caution">
    <text evidence="5">The sequence shown here is derived from an EMBL/GenBank/DDBJ whole genome shotgun (WGS) entry which is preliminary data.</text>
</comment>
<dbReference type="AlphaFoldDB" id="A0A8J3AJF6"/>
<keyword evidence="2" id="KW-0560">Oxidoreductase</keyword>
<dbReference type="InterPro" id="IPR036291">
    <property type="entry name" value="NAD(P)-bd_dom_sf"/>
</dbReference>
<dbReference type="GO" id="GO:0016491">
    <property type="term" value="F:oxidoreductase activity"/>
    <property type="evidence" value="ECO:0007669"/>
    <property type="project" value="UniProtKB-KW"/>
</dbReference>
<evidence type="ECO:0000313" key="6">
    <source>
        <dbReference type="Proteomes" id="UP000626244"/>
    </source>
</evidence>
<evidence type="ECO:0008006" key="7">
    <source>
        <dbReference type="Google" id="ProtNLM"/>
    </source>
</evidence>
<evidence type="ECO:0000259" key="3">
    <source>
        <dbReference type="Pfam" id="PF01408"/>
    </source>
</evidence>
<keyword evidence="6" id="KW-1185">Reference proteome</keyword>
<evidence type="ECO:0000313" key="5">
    <source>
        <dbReference type="EMBL" id="GGI11460.1"/>
    </source>
</evidence>
<dbReference type="PANTHER" id="PTHR43818:SF11">
    <property type="entry name" value="BCDNA.GH03377"/>
    <property type="match status" value="1"/>
</dbReference>
<dbReference type="PANTHER" id="PTHR43818">
    <property type="entry name" value="BCDNA.GH03377"/>
    <property type="match status" value="1"/>
</dbReference>